<accession>A0A4R5YJT2</accession>
<feature type="transmembrane region" description="Helical" evidence="3">
    <location>
        <begin position="192"/>
        <end position="211"/>
    </location>
</feature>
<name>A0A4R5YJT2_9MICO</name>
<dbReference type="GO" id="GO:0016780">
    <property type="term" value="F:phosphotransferase activity, for other substituted phosphate groups"/>
    <property type="evidence" value="ECO:0007669"/>
    <property type="project" value="InterPro"/>
</dbReference>
<dbReference type="Gene3D" id="1.20.120.1760">
    <property type="match status" value="1"/>
</dbReference>
<evidence type="ECO:0000256" key="1">
    <source>
        <dbReference type="ARBA" id="ARBA00022679"/>
    </source>
</evidence>
<comment type="caution">
    <text evidence="4">The sequence shown here is derived from an EMBL/GenBank/DDBJ whole genome shotgun (WGS) entry which is preliminary data.</text>
</comment>
<dbReference type="Proteomes" id="UP000295633">
    <property type="component" value="Unassembled WGS sequence"/>
</dbReference>
<evidence type="ECO:0000256" key="3">
    <source>
        <dbReference type="SAM" id="Phobius"/>
    </source>
</evidence>
<dbReference type="InterPro" id="IPR000462">
    <property type="entry name" value="CDP-OH_P_trans"/>
</dbReference>
<organism evidence="4 5">
    <name type="scientific">Microbacterium oleivorans</name>
    <dbReference type="NCBI Taxonomy" id="273677"/>
    <lineage>
        <taxon>Bacteria</taxon>
        <taxon>Bacillati</taxon>
        <taxon>Actinomycetota</taxon>
        <taxon>Actinomycetes</taxon>
        <taxon>Micrococcales</taxon>
        <taxon>Microbacteriaceae</taxon>
        <taxon>Microbacterium</taxon>
    </lineage>
</organism>
<sequence length="245" mass="26130">MTTTDSIPPTLPETLARLRGAQKGHARGAPAYSVYVNRRIGRLFAAVAYRWGLTPNQVTMVSAAHTFAGIAVIATVPPSWWSGVIVAALLVAGYAWDSADGQVARLRGGGSIAGEWLDHFVDAVKIASLHLAVLVGLHRFADVGEAALLVPIGFSVVATATFFGMILNDLLKSARGVPSTHARAGGTFARSMLLLPTDFGVLCLAFLVWGVSPHFLLVYGALFVVNALFLCAAAVKWFREMRRVD</sequence>
<dbReference type="GO" id="GO:0016020">
    <property type="term" value="C:membrane"/>
    <property type="evidence" value="ECO:0007669"/>
    <property type="project" value="InterPro"/>
</dbReference>
<dbReference type="InterPro" id="IPR048254">
    <property type="entry name" value="CDP_ALCOHOL_P_TRANSF_CS"/>
</dbReference>
<gene>
    <name evidence="4" type="ORF">E2R54_04230</name>
</gene>
<evidence type="ECO:0000313" key="4">
    <source>
        <dbReference type="EMBL" id="TDL45664.1"/>
    </source>
</evidence>
<comment type="similarity">
    <text evidence="2">Belongs to the CDP-alcohol phosphatidyltransferase class-I family.</text>
</comment>
<dbReference type="PROSITE" id="PS00379">
    <property type="entry name" value="CDP_ALCOHOL_P_TRANSF"/>
    <property type="match status" value="1"/>
</dbReference>
<dbReference type="GO" id="GO:0008654">
    <property type="term" value="P:phospholipid biosynthetic process"/>
    <property type="evidence" value="ECO:0007669"/>
    <property type="project" value="InterPro"/>
</dbReference>
<proteinExistence type="inferred from homology"/>
<evidence type="ECO:0000256" key="2">
    <source>
        <dbReference type="RuleBase" id="RU003750"/>
    </source>
</evidence>
<dbReference type="InterPro" id="IPR043130">
    <property type="entry name" value="CDP-OH_PTrfase_TM_dom"/>
</dbReference>
<dbReference type="EMBL" id="SMZX01000001">
    <property type="protein sequence ID" value="TDL45664.1"/>
    <property type="molecule type" value="Genomic_DNA"/>
</dbReference>
<dbReference type="Pfam" id="PF01066">
    <property type="entry name" value="CDP-OH_P_transf"/>
    <property type="match status" value="1"/>
</dbReference>
<keyword evidence="3" id="KW-1133">Transmembrane helix</keyword>
<evidence type="ECO:0000313" key="5">
    <source>
        <dbReference type="Proteomes" id="UP000295633"/>
    </source>
</evidence>
<keyword evidence="3" id="KW-0472">Membrane</keyword>
<feature type="transmembrane region" description="Helical" evidence="3">
    <location>
        <begin position="147"/>
        <end position="171"/>
    </location>
</feature>
<keyword evidence="3" id="KW-0812">Transmembrane</keyword>
<dbReference type="AlphaFoldDB" id="A0A4R5YJT2"/>
<keyword evidence="1 2" id="KW-0808">Transferase</keyword>
<reference evidence="4 5" key="1">
    <citation type="submission" date="2019-03" db="EMBL/GenBank/DDBJ databases">
        <title>Genome Sequencing and Assembly of Various Microbes Isolated from Partially Reclaimed Soil and Acid Mine Drainage (AMD) Site.</title>
        <authorList>
            <person name="Steinbock B."/>
            <person name="Bechtold R."/>
            <person name="Sevigny J.L."/>
            <person name="Thomas D."/>
            <person name="Cuthill L.R."/>
            <person name="Aveiro Johannsen E.J."/>
            <person name="Thomas K."/>
            <person name="Ghosh A."/>
        </authorList>
    </citation>
    <scope>NUCLEOTIDE SEQUENCE [LARGE SCALE GENOMIC DNA]</scope>
    <source>
        <strain evidence="4 5">F-B2</strain>
    </source>
</reference>
<protein>
    <submittedName>
        <fullName evidence="4">CDP-alcohol phosphatidyltransferase family protein</fullName>
    </submittedName>
</protein>
<feature type="transmembrane region" description="Helical" evidence="3">
    <location>
        <begin position="80"/>
        <end position="99"/>
    </location>
</feature>
<dbReference type="RefSeq" id="WP_133398810.1">
    <property type="nucleotide sequence ID" value="NZ_SMZX01000001.1"/>
</dbReference>
<feature type="transmembrane region" description="Helical" evidence="3">
    <location>
        <begin position="217"/>
        <end position="238"/>
    </location>
</feature>